<reference evidence="2 3" key="1">
    <citation type="submission" date="2019-09" db="EMBL/GenBank/DDBJ databases">
        <title>YIM 132548 draft genome.</title>
        <authorList>
            <person name="Jiang L."/>
        </authorList>
    </citation>
    <scope>NUCLEOTIDE SEQUENCE [LARGE SCALE GENOMIC DNA]</scope>
    <source>
        <strain evidence="2 3">YIM 132548</strain>
    </source>
</reference>
<name>A0A6N6MUG6_9HYPH</name>
<dbReference type="AlphaFoldDB" id="A0A6N6MUG6"/>
<protein>
    <submittedName>
        <fullName evidence="2">Depolymerase</fullName>
    </submittedName>
</protein>
<dbReference type="InterPro" id="IPR029058">
    <property type="entry name" value="AB_hydrolase_fold"/>
</dbReference>
<accession>A0A6N6MUG6</accession>
<feature type="chain" id="PRO_5026708338" evidence="1">
    <location>
        <begin position="28"/>
        <end position="405"/>
    </location>
</feature>
<organism evidence="2 3">
    <name type="scientific">Methylobacterium planeticum</name>
    <dbReference type="NCBI Taxonomy" id="2615211"/>
    <lineage>
        <taxon>Bacteria</taxon>
        <taxon>Pseudomonadati</taxon>
        <taxon>Pseudomonadota</taxon>
        <taxon>Alphaproteobacteria</taxon>
        <taxon>Hyphomicrobiales</taxon>
        <taxon>Methylobacteriaceae</taxon>
        <taxon>Methylobacterium</taxon>
    </lineage>
</organism>
<evidence type="ECO:0000313" key="2">
    <source>
        <dbReference type="EMBL" id="KAB1072449.1"/>
    </source>
</evidence>
<comment type="caution">
    <text evidence="2">The sequence shown here is derived from an EMBL/GenBank/DDBJ whole genome shotgun (WGS) entry which is preliminary data.</text>
</comment>
<evidence type="ECO:0000313" key="3">
    <source>
        <dbReference type="Proteomes" id="UP000441523"/>
    </source>
</evidence>
<keyword evidence="3" id="KW-1185">Reference proteome</keyword>
<sequence>MRPAPCHAALLAALLTPLLAPLLAALAGPAAGDDGAGLRRGADPAAVSISGLSSGAAMAVQYSVAHSASVTGVGSIAGPLWGCAEGSVSRAVNACMCGRGPLAETLGTARRLAADGAIDGLVSGVPQRLRRAYLFQSPADETVASTSGEANAAFLAGFIGSAPEVDRGNARDGSDGAGHGIIAPGPGTDACAFDGQETRYVRSCGAADNAGAMFRALFGDTAPGGAQRVDSVPEGEIWRFDQRRLIERVTADAPSIADDGLNWFWLPTTSRRRRNLDMAEAGYLYVPPTCRAAGSACRVHVALHGCKQDARTFARLAGYNNWAEAYRTIVVYPAIAPGEPVAGGVCRAPPVSGAVDAAWFEPNPNGCWDWWGYLDTTSRKGRYLTRAAPQMRVLDAIIAEVTASR</sequence>
<gene>
    <name evidence="2" type="ORF">F6X51_15775</name>
</gene>
<dbReference type="SUPFAM" id="SSF53474">
    <property type="entry name" value="alpha/beta-Hydrolases"/>
    <property type="match status" value="1"/>
</dbReference>
<dbReference type="RefSeq" id="WP_150964641.1">
    <property type="nucleotide sequence ID" value="NZ_VZZJ01000013.1"/>
</dbReference>
<keyword evidence="1" id="KW-0732">Signal</keyword>
<proteinExistence type="predicted"/>
<dbReference type="Gene3D" id="3.40.50.1820">
    <property type="entry name" value="alpha/beta hydrolase"/>
    <property type="match status" value="1"/>
</dbReference>
<dbReference type="EMBL" id="VZZJ01000013">
    <property type="protein sequence ID" value="KAB1072449.1"/>
    <property type="molecule type" value="Genomic_DNA"/>
</dbReference>
<feature type="signal peptide" evidence="1">
    <location>
        <begin position="1"/>
        <end position="27"/>
    </location>
</feature>
<dbReference type="Proteomes" id="UP000441523">
    <property type="component" value="Unassembled WGS sequence"/>
</dbReference>
<evidence type="ECO:0000256" key="1">
    <source>
        <dbReference type="SAM" id="SignalP"/>
    </source>
</evidence>